<dbReference type="Pfam" id="PF06863">
    <property type="entry name" value="DUF1254"/>
    <property type="match status" value="1"/>
</dbReference>
<sequence length="173" mass="19134">MNIRNWLLITLSSAVISCVVTLYFTPHILMAGINLKAHISNGHGVLSIRPKAEAGKDDIVRMSPDLLYSACPFSLAEGAYRITSPNIGSYLSMSMFAHNSDNFFAINDQQSPQGFDIILAKKGQQIDLPTGATLVETDSPYGIILMRYYLGDKKLSTINKFRQQAKCAVFKQK</sequence>
<evidence type="ECO:0000313" key="4">
    <source>
        <dbReference type="Proteomes" id="UP000006327"/>
    </source>
</evidence>
<dbReference type="InterPro" id="IPR010679">
    <property type="entry name" value="DUF1254"/>
</dbReference>
<dbReference type="Proteomes" id="UP000006327">
    <property type="component" value="Unassembled WGS sequence"/>
</dbReference>
<dbReference type="AlphaFoldDB" id="K6YMI7"/>
<accession>K6YMI7</accession>
<feature type="domain" description="DUF1254" evidence="2">
    <location>
        <begin position="51"/>
        <end position="167"/>
    </location>
</feature>
<keyword evidence="4" id="KW-1185">Reference proteome</keyword>
<dbReference type="PROSITE" id="PS51257">
    <property type="entry name" value="PROKAR_LIPOPROTEIN"/>
    <property type="match status" value="1"/>
</dbReference>
<dbReference type="STRING" id="493475.GARC_2416"/>
<evidence type="ECO:0000256" key="1">
    <source>
        <dbReference type="SAM" id="Phobius"/>
    </source>
</evidence>
<feature type="transmembrane region" description="Helical" evidence="1">
    <location>
        <begin position="6"/>
        <end position="25"/>
    </location>
</feature>
<dbReference type="Gene3D" id="2.60.40.1610">
    <property type="entry name" value="Domain of unknown function DUF1254"/>
    <property type="match status" value="1"/>
</dbReference>
<protein>
    <recommendedName>
        <fullName evidence="2">DUF1254 domain-containing protein</fullName>
    </recommendedName>
</protein>
<keyword evidence="1" id="KW-0472">Membrane</keyword>
<name>K6YMI7_9ALTE</name>
<keyword evidence="1" id="KW-1133">Transmembrane helix</keyword>
<gene>
    <name evidence="3" type="ORF">GARC_2416</name>
</gene>
<dbReference type="EMBL" id="BAEO01000029">
    <property type="protein sequence ID" value="GAC19382.1"/>
    <property type="molecule type" value="Genomic_DNA"/>
</dbReference>
<reference evidence="3 4" key="1">
    <citation type="journal article" date="2017" name="Antonie Van Leeuwenhoek">
        <title>Rhizobium rhizosphaerae sp. nov., a novel species isolated from rice rhizosphere.</title>
        <authorList>
            <person name="Zhao J.J."/>
            <person name="Zhang J."/>
            <person name="Zhang R.J."/>
            <person name="Zhang C.W."/>
            <person name="Yin H.Q."/>
            <person name="Zhang X.X."/>
        </authorList>
    </citation>
    <scope>NUCLEOTIDE SEQUENCE [LARGE SCALE GENOMIC DNA]</scope>
    <source>
        <strain evidence="3 4">BSs20135</strain>
    </source>
</reference>
<proteinExistence type="predicted"/>
<keyword evidence="1" id="KW-0812">Transmembrane</keyword>
<dbReference type="eggNOG" id="COG5436">
    <property type="taxonomic scope" value="Bacteria"/>
</dbReference>
<comment type="caution">
    <text evidence="3">The sequence shown here is derived from an EMBL/GenBank/DDBJ whole genome shotgun (WGS) entry which is preliminary data.</text>
</comment>
<evidence type="ECO:0000313" key="3">
    <source>
        <dbReference type="EMBL" id="GAC19382.1"/>
    </source>
</evidence>
<dbReference type="SUPFAM" id="SSF160935">
    <property type="entry name" value="VPA0735-like"/>
    <property type="match status" value="1"/>
</dbReference>
<evidence type="ECO:0000259" key="2">
    <source>
        <dbReference type="Pfam" id="PF06863"/>
    </source>
</evidence>
<dbReference type="RefSeq" id="WP_007620132.1">
    <property type="nucleotide sequence ID" value="NZ_BAEO01000029.1"/>
</dbReference>
<dbReference type="InterPro" id="IPR037050">
    <property type="entry name" value="DUF1254_sf"/>
</dbReference>
<dbReference type="OrthoDB" id="9777345at2"/>
<organism evidence="3 4">
    <name type="scientific">Paraglaciecola arctica BSs20135</name>
    <dbReference type="NCBI Taxonomy" id="493475"/>
    <lineage>
        <taxon>Bacteria</taxon>
        <taxon>Pseudomonadati</taxon>
        <taxon>Pseudomonadota</taxon>
        <taxon>Gammaproteobacteria</taxon>
        <taxon>Alteromonadales</taxon>
        <taxon>Alteromonadaceae</taxon>
        <taxon>Paraglaciecola</taxon>
    </lineage>
</organism>